<dbReference type="Proteomes" id="UP000637578">
    <property type="component" value="Unassembled WGS sequence"/>
</dbReference>
<comment type="caution">
    <text evidence="2">The sequence shown here is derived from an EMBL/GenBank/DDBJ whole genome shotgun (WGS) entry which is preliminary data.</text>
</comment>
<organism evidence="2 3">
    <name type="scientific">Longimycelium tulufanense</name>
    <dbReference type="NCBI Taxonomy" id="907463"/>
    <lineage>
        <taxon>Bacteria</taxon>
        <taxon>Bacillati</taxon>
        <taxon>Actinomycetota</taxon>
        <taxon>Actinomycetes</taxon>
        <taxon>Pseudonocardiales</taxon>
        <taxon>Pseudonocardiaceae</taxon>
        <taxon>Longimycelium</taxon>
    </lineage>
</organism>
<sequence length="86" mass="9064">MARRHVEVFVAGCPVCEPTVRLVQELACSDCEVTIHDLRREGTDKAAAYGVTTVPSVVVDGTLAVCCQRGAPTRDGLIAAGIGQPR</sequence>
<dbReference type="Pfam" id="PF13192">
    <property type="entry name" value="Thioredoxin_3"/>
    <property type="match status" value="1"/>
</dbReference>
<dbReference type="SUPFAM" id="SSF52833">
    <property type="entry name" value="Thioredoxin-like"/>
    <property type="match status" value="1"/>
</dbReference>
<feature type="domain" description="Thioredoxin-like fold" evidence="1">
    <location>
        <begin position="5"/>
        <end position="64"/>
    </location>
</feature>
<dbReference type="Gene3D" id="3.40.30.10">
    <property type="entry name" value="Glutaredoxin"/>
    <property type="match status" value="1"/>
</dbReference>
<accession>A0A8J3CCD8</accession>
<evidence type="ECO:0000313" key="2">
    <source>
        <dbReference type="EMBL" id="GGM52828.1"/>
    </source>
</evidence>
<evidence type="ECO:0000259" key="1">
    <source>
        <dbReference type="Pfam" id="PF13192"/>
    </source>
</evidence>
<dbReference type="EMBL" id="BMMK01000009">
    <property type="protein sequence ID" value="GGM52828.1"/>
    <property type="molecule type" value="Genomic_DNA"/>
</dbReference>
<gene>
    <name evidence="2" type="ORF">GCM10012275_24760</name>
</gene>
<dbReference type="RefSeq" id="WP_189057082.1">
    <property type="nucleotide sequence ID" value="NZ_BMMK01000009.1"/>
</dbReference>
<reference evidence="2" key="1">
    <citation type="journal article" date="2014" name="Int. J. Syst. Evol. Microbiol.">
        <title>Complete genome sequence of Corynebacterium casei LMG S-19264T (=DSM 44701T), isolated from a smear-ripened cheese.</title>
        <authorList>
            <consortium name="US DOE Joint Genome Institute (JGI-PGF)"/>
            <person name="Walter F."/>
            <person name="Albersmeier A."/>
            <person name="Kalinowski J."/>
            <person name="Ruckert C."/>
        </authorList>
    </citation>
    <scope>NUCLEOTIDE SEQUENCE</scope>
    <source>
        <strain evidence="2">CGMCC 4.5737</strain>
    </source>
</reference>
<dbReference type="InterPro" id="IPR012336">
    <property type="entry name" value="Thioredoxin-like_fold"/>
</dbReference>
<reference evidence="2" key="2">
    <citation type="submission" date="2020-09" db="EMBL/GenBank/DDBJ databases">
        <authorList>
            <person name="Sun Q."/>
            <person name="Zhou Y."/>
        </authorList>
    </citation>
    <scope>NUCLEOTIDE SEQUENCE</scope>
    <source>
        <strain evidence="2">CGMCC 4.5737</strain>
    </source>
</reference>
<dbReference type="AlphaFoldDB" id="A0A8J3CCD8"/>
<proteinExistence type="predicted"/>
<keyword evidence="3" id="KW-1185">Reference proteome</keyword>
<evidence type="ECO:0000313" key="3">
    <source>
        <dbReference type="Proteomes" id="UP000637578"/>
    </source>
</evidence>
<dbReference type="InterPro" id="IPR036249">
    <property type="entry name" value="Thioredoxin-like_sf"/>
</dbReference>
<name>A0A8J3CCD8_9PSEU</name>
<protein>
    <recommendedName>
        <fullName evidence="1">Thioredoxin-like fold domain-containing protein</fullName>
    </recommendedName>
</protein>